<dbReference type="Pfam" id="PF09415">
    <property type="entry name" value="CENP-X"/>
    <property type="match status" value="1"/>
</dbReference>
<dbReference type="InterPro" id="IPR009072">
    <property type="entry name" value="Histone-fold"/>
</dbReference>
<dbReference type="GO" id="GO:0006281">
    <property type="term" value="P:DNA repair"/>
    <property type="evidence" value="ECO:0007669"/>
    <property type="project" value="UniProtKB-KW"/>
</dbReference>
<dbReference type="GO" id="GO:0000712">
    <property type="term" value="P:resolution of meiotic recombination intermediates"/>
    <property type="evidence" value="ECO:0007669"/>
    <property type="project" value="TreeGrafter"/>
</dbReference>
<dbReference type="OrthoDB" id="2500381at2759"/>
<evidence type="ECO:0000256" key="2">
    <source>
        <dbReference type="ARBA" id="ARBA00009359"/>
    </source>
</evidence>
<dbReference type="GO" id="GO:0071821">
    <property type="term" value="C:FANCM-MHF complex"/>
    <property type="evidence" value="ECO:0007669"/>
    <property type="project" value="TreeGrafter"/>
</dbReference>
<evidence type="ECO:0000313" key="8">
    <source>
        <dbReference type="Proteomes" id="UP000018144"/>
    </source>
</evidence>
<evidence type="ECO:0000256" key="6">
    <source>
        <dbReference type="ARBA" id="ARBA00023242"/>
    </source>
</evidence>
<proteinExistence type="inferred from homology"/>
<dbReference type="GO" id="GO:0003677">
    <property type="term" value="F:DNA binding"/>
    <property type="evidence" value="ECO:0007669"/>
    <property type="project" value="UniProtKB-KW"/>
</dbReference>
<keyword evidence="3" id="KW-0227">DNA damage</keyword>
<dbReference type="CDD" id="cd22921">
    <property type="entry name" value="HFD_CENP-X"/>
    <property type="match status" value="1"/>
</dbReference>
<evidence type="ECO:0000256" key="5">
    <source>
        <dbReference type="ARBA" id="ARBA00023204"/>
    </source>
</evidence>
<dbReference type="GO" id="GO:0046982">
    <property type="term" value="F:protein heterodimerization activity"/>
    <property type="evidence" value="ECO:0007669"/>
    <property type="project" value="InterPro"/>
</dbReference>
<evidence type="ECO:0000256" key="3">
    <source>
        <dbReference type="ARBA" id="ARBA00022763"/>
    </source>
</evidence>
<dbReference type="InterPro" id="IPR018552">
    <property type="entry name" value="CENP-X"/>
</dbReference>
<keyword evidence="5" id="KW-0234">DNA repair</keyword>
<dbReference type="AlphaFoldDB" id="U4L209"/>
<dbReference type="Gene3D" id="1.10.20.10">
    <property type="entry name" value="Histone, subunit A"/>
    <property type="match status" value="1"/>
</dbReference>
<evidence type="ECO:0000256" key="1">
    <source>
        <dbReference type="ARBA" id="ARBA00004123"/>
    </source>
</evidence>
<dbReference type="GO" id="GO:0051382">
    <property type="term" value="P:kinetochore assembly"/>
    <property type="evidence" value="ECO:0007669"/>
    <property type="project" value="InterPro"/>
</dbReference>
<dbReference type="PANTHER" id="PTHR28680">
    <property type="entry name" value="CENTROMERE PROTEIN X"/>
    <property type="match status" value="1"/>
</dbReference>
<dbReference type="eggNOG" id="ENOG502SH0E">
    <property type="taxonomic scope" value="Eukaryota"/>
</dbReference>
<organism evidence="7 8">
    <name type="scientific">Pyronema omphalodes (strain CBS 100304)</name>
    <name type="common">Pyronema confluens</name>
    <dbReference type="NCBI Taxonomy" id="1076935"/>
    <lineage>
        <taxon>Eukaryota</taxon>
        <taxon>Fungi</taxon>
        <taxon>Dikarya</taxon>
        <taxon>Ascomycota</taxon>
        <taxon>Pezizomycotina</taxon>
        <taxon>Pezizomycetes</taxon>
        <taxon>Pezizales</taxon>
        <taxon>Pyronemataceae</taxon>
        <taxon>Pyronema</taxon>
    </lineage>
</organism>
<dbReference type="OMA" id="TQSDVGW"/>
<keyword evidence="4" id="KW-0238">DNA-binding</keyword>
<evidence type="ECO:0000256" key="4">
    <source>
        <dbReference type="ARBA" id="ARBA00023125"/>
    </source>
</evidence>
<gene>
    <name evidence="7" type="ORF">PCON_08479</name>
</gene>
<comment type="similarity">
    <text evidence="2">Belongs to the CENP-X/MHF2 family.</text>
</comment>
<comment type="subcellular location">
    <subcellularLocation>
        <location evidence="1">Nucleus</location>
    </subcellularLocation>
</comment>
<keyword evidence="6" id="KW-0539">Nucleus</keyword>
<reference evidence="7 8" key="1">
    <citation type="journal article" date="2013" name="PLoS Genet.">
        <title>The genome and development-dependent transcriptomes of Pyronema confluens: a window into fungal evolution.</title>
        <authorList>
            <person name="Traeger S."/>
            <person name="Altegoer F."/>
            <person name="Freitag M."/>
            <person name="Gabaldon T."/>
            <person name="Kempken F."/>
            <person name="Kumar A."/>
            <person name="Marcet-Houben M."/>
            <person name="Poggeler S."/>
            <person name="Stajich J.E."/>
            <person name="Nowrousian M."/>
        </authorList>
    </citation>
    <scope>NUCLEOTIDE SEQUENCE [LARGE SCALE GENOMIC DNA]</scope>
    <source>
        <strain evidence="8">CBS 100304</strain>
        <tissue evidence="7">Vegetative mycelium</tissue>
    </source>
</reference>
<name>U4L209_PYROM</name>
<keyword evidence="8" id="KW-1185">Reference proteome</keyword>
<dbReference type="EMBL" id="HF935434">
    <property type="protein sequence ID" value="CCX08886.1"/>
    <property type="molecule type" value="Genomic_DNA"/>
</dbReference>
<protein>
    <submittedName>
        <fullName evidence="7">Similar to Centromere protein X acc. no. Q2NKU0</fullName>
    </submittedName>
</protein>
<dbReference type="GO" id="GO:0031297">
    <property type="term" value="P:replication fork processing"/>
    <property type="evidence" value="ECO:0007669"/>
    <property type="project" value="TreeGrafter"/>
</dbReference>
<sequence length="85" mass="9643">MSEAEIPPELLTRMLQEFSDDKRTRISSAALSALTEYFSTFIREAIWRSAEMRKNEAKKGGMEGGTVFLEVEDLEKAAPQLLLDF</sequence>
<accession>U4L209</accession>
<dbReference type="PANTHER" id="PTHR28680:SF1">
    <property type="entry name" value="CENTROMERE PROTEIN X"/>
    <property type="match status" value="1"/>
</dbReference>
<evidence type="ECO:0000313" key="7">
    <source>
        <dbReference type="EMBL" id="CCX08886.1"/>
    </source>
</evidence>
<dbReference type="STRING" id="1076935.U4L209"/>
<dbReference type="Proteomes" id="UP000018144">
    <property type="component" value="Unassembled WGS sequence"/>
</dbReference>